<name>A0A0G0C8Z0_9BACT</name>
<feature type="transmembrane region" description="Helical" evidence="1">
    <location>
        <begin position="302"/>
        <end position="318"/>
    </location>
</feature>
<evidence type="ECO:0000313" key="3">
    <source>
        <dbReference type="Proteomes" id="UP000033995"/>
    </source>
</evidence>
<evidence type="ECO:0008006" key="4">
    <source>
        <dbReference type="Google" id="ProtNLM"/>
    </source>
</evidence>
<feature type="transmembrane region" description="Helical" evidence="1">
    <location>
        <begin position="273"/>
        <end position="290"/>
    </location>
</feature>
<dbReference type="Proteomes" id="UP000033995">
    <property type="component" value="Unassembled WGS sequence"/>
</dbReference>
<feature type="transmembrane region" description="Helical" evidence="1">
    <location>
        <begin position="349"/>
        <end position="369"/>
    </location>
</feature>
<keyword evidence="1" id="KW-1133">Transmembrane helix</keyword>
<sequence>MIYKNIYPEPRNWYDHYLYLTKSILQGRVDIPDLPQFYHDKLEFEGKTYIPFPPGASILLTPFVLIFKGITQQQVSILVGAIDISLIYLLLTSFTSKRNSILLSVFLGFGTSFFWSAVVGTTWFFAHIVAIFFITLSLIFHFKKFDFWSGIFFALGALTRMSLILAGIFYLLQLWRKKKRFMFFLLGAFVFVPIILSYDYLRFGNPFRTGYNEVYLQYAGSDYPYTIRQIINPKSSLFGYFDIKNVGLHLYTFLVMPPNVKIDGGIVKDLKPSPFGMGILFTSPLLFLALRPKFKPGLESNLIITSIICAIPSFLHIMQGWVQFGYRFVLDFIVFLMIILALRFKSTKLNLLLILISVIVNFWGVIWAINLGW</sequence>
<keyword evidence="1" id="KW-0472">Membrane</keyword>
<dbReference type="EMBL" id="LBOZ01000003">
    <property type="protein sequence ID" value="KKP47635.1"/>
    <property type="molecule type" value="Genomic_DNA"/>
</dbReference>
<evidence type="ECO:0000256" key="1">
    <source>
        <dbReference type="SAM" id="Phobius"/>
    </source>
</evidence>
<feature type="transmembrane region" description="Helical" evidence="1">
    <location>
        <begin position="49"/>
        <end position="68"/>
    </location>
</feature>
<reference evidence="2 3" key="1">
    <citation type="journal article" date="2015" name="Nature">
        <title>rRNA introns, odd ribosomes, and small enigmatic genomes across a large radiation of phyla.</title>
        <authorList>
            <person name="Brown C.T."/>
            <person name="Hug L.A."/>
            <person name="Thomas B.C."/>
            <person name="Sharon I."/>
            <person name="Castelle C.J."/>
            <person name="Singh A."/>
            <person name="Wilkins M.J."/>
            <person name="Williams K.H."/>
            <person name="Banfield J.F."/>
        </authorList>
    </citation>
    <scope>NUCLEOTIDE SEQUENCE [LARGE SCALE GENOMIC DNA]</scope>
</reference>
<proteinExistence type="predicted"/>
<feature type="transmembrane region" description="Helical" evidence="1">
    <location>
        <begin position="324"/>
        <end position="342"/>
    </location>
</feature>
<keyword evidence="1" id="KW-0812">Transmembrane</keyword>
<gene>
    <name evidence="2" type="ORF">UR38_C0003G0040</name>
</gene>
<feature type="transmembrane region" description="Helical" evidence="1">
    <location>
        <begin position="181"/>
        <end position="201"/>
    </location>
</feature>
<feature type="transmembrane region" description="Helical" evidence="1">
    <location>
        <begin position="124"/>
        <end position="142"/>
    </location>
</feature>
<organism evidence="2 3">
    <name type="scientific">Candidatus Woesebacteria bacterium GW2011_GWA2_33_28</name>
    <dbReference type="NCBI Taxonomy" id="1618561"/>
    <lineage>
        <taxon>Bacteria</taxon>
        <taxon>Candidatus Woeseibacteriota</taxon>
    </lineage>
</organism>
<protein>
    <recommendedName>
        <fullName evidence="4">Glycosyltransferase RgtA/B/C/D-like domain-containing protein</fullName>
    </recommendedName>
</protein>
<feature type="transmembrane region" description="Helical" evidence="1">
    <location>
        <begin position="100"/>
        <end position="117"/>
    </location>
</feature>
<feature type="transmembrane region" description="Helical" evidence="1">
    <location>
        <begin position="75"/>
        <end position="94"/>
    </location>
</feature>
<feature type="transmembrane region" description="Helical" evidence="1">
    <location>
        <begin position="148"/>
        <end position="172"/>
    </location>
</feature>
<dbReference type="AlphaFoldDB" id="A0A0G0C8Z0"/>
<accession>A0A0G0C8Z0</accession>
<comment type="caution">
    <text evidence="2">The sequence shown here is derived from an EMBL/GenBank/DDBJ whole genome shotgun (WGS) entry which is preliminary data.</text>
</comment>
<evidence type="ECO:0000313" key="2">
    <source>
        <dbReference type="EMBL" id="KKP47635.1"/>
    </source>
</evidence>